<gene>
    <name evidence="3" type="ORF">EDD30_4484</name>
</gene>
<sequence length="257" mass="25811">MRSLGTRRAFLATGVATVAAIALTGCSAGQVAETALKRASTPGVNIDNSDRTVLIRNLSVQYPGTAGYAAGANAPLELGIYNQTKQPVTVMVSSRPSDDQANRKDLVAARQMGLVGGGAAKPAAPSTAIPEPSGSRPPADAHEGEQVPSAHASAPAAGQAPSTAPAAPAAAARPARIEIGPLGSVTFRPGDAEQLTALGLTGKLMPGNALNLVFEFSNGAQPLVVQAPISVPLTPASRGPAVPGEHAESEEQDNTHG</sequence>
<dbReference type="OrthoDB" id="3380373at2"/>
<dbReference type="Proteomes" id="UP000271683">
    <property type="component" value="Unassembled WGS sequence"/>
</dbReference>
<organism evidence="3 4">
    <name type="scientific">Couchioplanes caeruleus</name>
    <dbReference type="NCBI Taxonomy" id="56438"/>
    <lineage>
        <taxon>Bacteria</taxon>
        <taxon>Bacillati</taxon>
        <taxon>Actinomycetota</taxon>
        <taxon>Actinomycetes</taxon>
        <taxon>Micromonosporales</taxon>
        <taxon>Micromonosporaceae</taxon>
        <taxon>Couchioplanes</taxon>
    </lineage>
</organism>
<feature type="signal peptide" evidence="2">
    <location>
        <begin position="1"/>
        <end position="27"/>
    </location>
</feature>
<feature type="chain" id="PRO_5039582525" description="Copper(I)-binding protein" evidence="2">
    <location>
        <begin position="28"/>
        <end position="257"/>
    </location>
</feature>
<dbReference type="PROSITE" id="PS51318">
    <property type="entry name" value="TAT"/>
    <property type="match status" value="1"/>
</dbReference>
<accession>A0A3N1GMT7</accession>
<evidence type="ECO:0000256" key="2">
    <source>
        <dbReference type="SAM" id="SignalP"/>
    </source>
</evidence>
<evidence type="ECO:0000256" key="1">
    <source>
        <dbReference type="SAM" id="MobiDB-lite"/>
    </source>
</evidence>
<evidence type="ECO:0000313" key="3">
    <source>
        <dbReference type="EMBL" id="ROP31570.1"/>
    </source>
</evidence>
<dbReference type="InterPro" id="IPR006311">
    <property type="entry name" value="TAT_signal"/>
</dbReference>
<name>A0A3N1GMT7_9ACTN</name>
<dbReference type="PROSITE" id="PS51257">
    <property type="entry name" value="PROKAR_LIPOPROTEIN"/>
    <property type="match status" value="1"/>
</dbReference>
<proteinExistence type="predicted"/>
<dbReference type="Gene3D" id="2.60.40.1890">
    <property type="entry name" value="PCu(A)C copper chaperone"/>
    <property type="match status" value="1"/>
</dbReference>
<comment type="caution">
    <text evidence="3">The sequence shown here is derived from an EMBL/GenBank/DDBJ whole genome shotgun (WGS) entry which is preliminary data.</text>
</comment>
<feature type="region of interest" description="Disordered" evidence="1">
    <location>
        <begin position="234"/>
        <end position="257"/>
    </location>
</feature>
<feature type="region of interest" description="Disordered" evidence="1">
    <location>
        <begin position="117"/>
        <end position="172"/>
    </location>
</feature>
<dbReference type="EMBL" id="RJKL01000001">
    <property type="protein sequence ID" value="ROP31570.1"/>
    <property type="molecule type" value="Genomic_DNA"/>
</dbReference>
<evidence type="ECO:0000313" key="4">
    <source>
        <dbReference type="Proteomes" id="UP000271683"/>
    </source>
</evidence>
<feature type="compositionally biased region" description="Basic and acidic residues" evidence="1">
    <location>
        <begin position="245"/>
        <end position="257"/>
    </location>
</feature>
<dbReference type="RefSeq" id="WP_123678457.1">
    <property type="nucleotide sequence ID" value="NZ_RJKL01000001.1"/>
</dbReference>
<feature type="compositionally biased region" description="Low complexity" evidence="1">
    <location>
        <begin position="148"/>
        <end position="172"/>
    </location>
</feature>
<protein>
    <recommendedName>
        <fullName evidence="5">Copper(I)-binding protein</fullName>
    </recommendedName>
</protein>
<dbReference type="InterPro" id="IPR036182">
    <property type="entry name" value="PCuAC_sf"/>
</dbReference>
<reference evidence="3 4" key="1">
    <citation type="submission" date="2018-11" db="EMBL/GenBank/DDBJ databases">
        <title>Sequencing the genomes of 1000 actinobacteria strains.</title>
        <authorList>
            <person name="Klenk H.-P."/>
        </authorList>
    </citation>
    <scope>NUCLEOTIDE SEQUENCE [LARGE SCALE GENOMIC DNA]</scope>
    <source>
        <strain evidence="3 4">DSM 43634</strain>
    </source>
</reference>
<evidence type="ECO:0008006" key="5">
    <source>
        <dbReference type="Google" id="ProtNLM"/>
    </source>
</evidence>
<keyword evidence="2" id="KW-0732">Signal</keyword>
<dbReference type="AlphaFoldDB" id="A0A3N1GMT7"/>